<dbReference type="InterPro" id="IPR036864">
    <property type="entry name" value="Zn2-C6_fun-type_DNA-bd_sf"/>
</dbReference>
<dbReference type="PANTHER" id="PTHR31845">
    <property type="entry name" value="FINGER DOMAIN PROTEIN, PUTATIVE-RELATED"/>
    <property type="match status" value="1"/>
</dbReference>
<evidence type="ECO:0000256" key="2">
    <source>
        <dbReference type="ARBA" id="ARBA00023015"/>
    </source>
</evidence>
<dbReference type="PANTHER" id="PTHR31845:SF10">
    <property type="entry name" value="ZN(II)2CYS6 TRANSCRIPTION FACTOR (EUROFUNG)"/>
    <property type="match status" value="1"/>
</dbReference>
<comment type="caution">
    <text evidence="8">The sequence shown here is derived from an EMBL/GenBank/DDBJ whole genome shotgun (WGS) entry which is preliminary data.</text>
</comment>
<evidence type="ECO:0000256" key="3">
    <source>
        <dbReference type="ARBA" id="ARBA00023125"/>
    </source>
</evidence>
<dbReference type="PROSITE" id="PS00463">
    <property type="entry name" value="ZN2_CY6_FUNGAL_1"/>
    <property type="match status" value="1"/>
</dbReference>
<evidence type="ECO:0000256" key="5">
    <source>
        <dbReference type="ARBA" id="ARBA00023242"/>
    </source>
</evidence>
<keyword evidence="2" id="KW-0805">Transcription regulation</keyword>
<accession>A0AA39WXG6</accession>
<name>A0AA39WXG6_9PEZI</name>
<feature type="domain" description="Zn(2)-C6 fungal-type" evidence="7">
    <location>
        <begin position="15"/>
        <end position="48"/>
    </location>
</feature>
<dbReference type="GO" id="GO:0000976">
    <property type="term" value="F:transcription cis-regulatory region binding"/>
    <property type="evidence" value="ECO:0007669"/>
    <property type="project" value="TreeGrafter"/>
</dbReference>
<feature type="compositionally biased region" description="Basic and acidic residues" evidence="6">
    <location>
        <begin position="62"/>
        <end position="85"/>
    </location>
</feature>
<evidence type="ECO:0000256" key="4">
    <source>
        <dbReference type="ARBA" id="ARBA00023163"/>
    </source>
</evidence>
<evidence type="ECO:0000313" key="8">
    <source>
        <dbReference type="EMBL" id="KAK0623443.1"/>
    </source>
</evidence>
<proteinExistence type="predicted"/>
<comment type="subcellular location">
    <subcellularLocation>
        <location evidence="1">Nucleus</location>
    </subcellularLocation>
</comment>
<sequence length="683" mass="77291">MSSDVSSKVHKGPRACSTCARAKSRCIPGPSDDPEGKCERCYRLNKPCPPQVPAPPRKRKEPKPGRIGELEKRIIDLTKRVESVSRHAPSPPESEGATLPLTRSARRPSLDHSSQGGPSPLSAVNQSARERWPNPFGHIFLESDSERSPQARPPVDFSCPFSQPLGRDDAPTGRTPTTVAIHPAPSSPQHRKQSQSQQEVRWPDGEEAETLLVIYKENLAHLFPFAVVPPQLSSYELREKKPFFWKAVMMEAYLNDGARQIALGNELLRDISEAAILKPQKSLDLLQGLQVLISWYHYNLNSFQMTNLLYLARSMCVGLGFSELQGTKESNDHSSEYLERMRAFAGVYYLVTVIFTTNKKPDGLMGTTYLEECCRTLESRMEYPTDGILVWLVRAQQLSQSICLALAFHSAGVSVFIGQTEPLQSVIERFEQQIETFRRSIPAETRDNPSLKGHIHVAEILLYEIGLQSVPQFPLTHSYTPSYRLHLLSCCLQATKAFLTNRFSREIGEFPRYICVSSFDFVYAFLTMLKLITVRGAPGWDLAQARQELEFDKFLERQVRDMEYMVERRRNRRKFFFGNWEVGRGDENLEGAAAVVEEVEEEDPFLKLAKKIRILSRMMRDELQNEYAATQLTLAAETAPMTVTDAEGLMHNLEISLWGPGDDSMGQSDQWELDGIFFSGQFS</sequence>
<protein>
    <recommendedName>
        <fullName evidence="7">Zn(2)-C6 fungal-type domain-containing protein</fullName>
    </recommendedName>
</protein>
<dbReference type="SUPFAM" id="SSF57701">
    <property type="entry name" value="Zn2/Cys6 DNA-binding domain"/>
    <property type="match status" value="1"/>
</dbReference>
<dbReference type="GO" id="GO:0005634">
    <property type="term" value="C:nucleus"/>
    <property type="evidence" value="ECO:0007669"/>
    <property type="project" value="UniProtKB-SubCell"/>
</dbReference>
<keyword evidence="3" id="KW-0238">DNA-binding</keyword>
<gene>
    <name evidence="8" type="ORF">B0T14DRAFT_516266</name>
</gene>
<dbReference type="CDD" id="cd12148">
    <property type="entry name" value="fungal_TF_MHR"/>
    <property type="match status" value="1"/>
</dbReference>
<dbReference type="Proteomes" id="UP001175000">
    <property type="component" value="Unassembled WGS sequence"/>
</dbReference>
<keyword evidence="9" id="KW-1185">Reference proteome</keyword>
<dbReference type="EMBL" id="JAULSU010000003">
    <property type="protein sequence ID" value="KAK0623443.1"/>
    <property type="molecule type" value="Genomic_DNA"/>
</dbReference>
<organism evidence="8 9">
    <name type="scientific">Immersiella caudata</name>
    <dbReference type="NCBI Taxonomy" id="314043"/>
    <lineage>
        <taxon>Eukaryota</taxon>
        <taxon>Fungi</taxon>
        <taxon>Dikarya</taxon>
        <taxon>Ascomycota</taxon>
        <taxon>Pezizomycotina</taxon>
        <taxon>Sordariomycetes</taxon>
        <taxon>Sordariomycetidae</taxon>
        <taxon>Sordariales</taxon>
        <taxon>Lasiosphaeriaceae</taxon>
        <taxon>Immersiella</taxon>
    </lineage>
</organism>
<evidence type="ECO:0000313" key="9">
    <source>
        <dbReference type="Proteomes" id="UP001175000"/>
    </source>
</evidence>
<feature type="compositionally biased region" description="Polar residues" evidence="6">
    <location>
        <begin position="111"/>
        <end position="127"/>
    </location>
</feature>
<dbReference type="Gene3D" id="4.10.240.10">
    <property type="entry name" value="Zn(2)-C6 fungal-type DNA-binding domain"/>
    <property type="match status" value="1"/>
</dbReference>
<keyword evidence="4" id="KW-0804">Transcription</keyword>
<dbReference type="GO" id="GO:0008270">
    <property type="term" value="F:zinc ion binding"/>
    <property type="evidence" value="ECO:0007669"/>
    <property type="project" value="InterPro"/>
</dbReference>
<dbReference type="InterPro" id="IPR001138">
    <property type="entry name" value="Zn2Cys6_DnaBD"/>
</dbReference>
<evidence type="ECO:0000256" key="1">
    <source>
        <dbReference type="ARBA" id="ARBA00004123"/>
    </source>
</evidence>
<reference evidence="8" key="1">
    <citation type="submission" date="2023-06" db="EMBL/GenBank/DDBJ databases">
        <title>Genome-scale phylogeny and comparative genomics of the fungal order Sordariales.</title>
        <authorList>
            <consortium name="Lawrence Berkeley National Laboratory"/>
            <person name="Hensen N."/>
            <person name="Bonometti L."/>
            <person name="Westerberg I."/>
            <person name="Brannstrom I.O."/>
            <person name="Guillou S."/>
            <person name="Cros-Aarteil S."/>
            <person name="Calhoun S."/>
            <person name="Haridas S."/>
            <person name="Kuo A."/>
            <person name="Mondo S."/>
            <person name="Pangilinan J."/>
            <person name="Riley R."/>
            <person name="Labutti K."/>
            <person name="Andreopoulos B."/>
            <person name="Lipzen A."/>
            <person name="Chen C."/>
            <person name="Yanf M."/>
            <person name="Daum C."/>
            <person name="Ng V."/>
            <person name="Clum A."/>
            <person name="Steindorff A."/>
            <person name="Ohm R."/>
            <person name="Martin F."/>
            <person name="Silar P."/>
            <person name="Natvig D."/>
            <person name="Lalanne C."/>
            <person name="Gautier V."/>
            <person name="Ament-Velasquez S.L."/>
            <person name="Kruys A."/>
            <person name="Hutchinson M.I."/>
            <person name="Powell A.J."/>
            <person name="Barry K."/>
            <person name="Miller A.N."/>
            <person name="Grigoriev I.V."/>
            <person name="Debuchy R."/>
            <person name="Gladieux P."/>
            <person name="Thoren M.H."/>
            <person name="Johannesson H."/>
        </authorList>
    </citation>
    <scope>NUCLEOTIDE SEQUENCE</scope>
    <source>
        <strain evidence="8">CBS 606.72</strain>
    </source>
</reference>
<feature type="region of interest" description="Disordered" evidence="6">
    <location>
        <begin position="20"/>
        <end position="199"/>
    </location>
</feature>
<dbReference type="InterPro" id="IPR051089">
    <property type="entry name" value="prtT"/>
</dbReference>
<dbReference type="AlphaFoldDB" id="A0AA39WXG6"/>
<keyword evidence="5" id="KW-0539">Nucleus</keyword>
<evidence type="ECO:0000259" key="7">
    <source>
        <dbReference type="PROSITE" id="PS00463"/>
    </source>
</evidence>
<dbReference type="GO" id="GO:0000981">
    <property type="term" value="F:DNA-binding transcription factor activity, RNA polymerase II-specific"/>
    <property type="evidence" value="ECO:0007669"/>
    <property type="project" value="InterPro"/>
</dbReference>
<evidence type="ECO:0000256" key="6">
    <source>
        <dbReference type="SAM" id="MobiDB-lite"/>
    </source>
</evidence>